<protein>
    <submittedName>
        <fullName evidence="2">Uncharacterized protein</fullName>
    </submittedName>
</protein>
<evidence type="ECO:0000313" key="3">
    <source>
        <dbReference type="Proteomes" id="UP001283361"/>
    </source>
</evidence>
<evidence type="ECO:0000256" key="1">
    <source>
        <dbReference type="SAM" id="MobiDB-lite"/>
    </source>
</evidence>
<reference evidence="2" key="1">
    <citation type="journal article" date="2023" name="G3 (Bethesda)">
        <title>A reference genome for the long-term kleptoplast-retaining sea slug Elysia crispata morphotype clarki.</title>
        <authorList>
            <person name="Eastman K.E."/>
            <person name="Pendleton A.L."/>
            <person name="Shaikh M.A."/>
            <person name="Suttiyut T."/>
            <person name="Ogas R."/>
            <person name="Tomko P."/>
            <person name="Gavelis G."/>
            <person name="Widhalm J.R."/>
            <person name="Wisecaver J.H."/>
        </authorList>
    </citation>
    <scope>NUCLEOTIDE SEQUENCE</scope>
    <source>
        <strain evidence="2">ECLA1</strain>
    </source>
</reference>
<gene>
    <name evidence="2" type="ORF">RRG08_046963</name>
</gene>
<name>A0AAE1A891_9GAST</name>
<keyword evidence="3" id="KW-1185">Reference proteome</keyword>
<organism evidence="2 3">
    <name type="scientific">Elysia crispata</name>
    <name type="common">lettuce slug</name>
    <dbReference type="NCBI Taxonomy" id="231223"/>
    <lineage>
        <taxon>Eukaryota</taxon>
        <taxon>Metazoa</taxon>
        <taxon>Spiralia</taxon>
        <taxon>Lophotrochozoa</taxon>
        <taxon>Mollusca</taxon>
        <taxon>Gastropoda</taxon>
        <taxon>Heterobranchia</taxon>
        <taxon>Euthyneura</taxon>
        <taxon>Panpulmonata</taxon>
        <taxon>Sacoglossa</taxon>
        <taxon>Placobranchoidea</taxon>
        <taxon>Plakobranchidae</taxon>
        <taxon>Elysia</taxon>
    </lineage>
</organism>
<feature type="region of interest" description="Disordered" evidence="1">
    <location>
        <begin position="56"/>
        <end position="85"/>
    </location>
</feature>
<comment type="caution">
    <text evidence="2">The sequence shown here is derived from an EMBL/GenBank/DDBJ whole genome shotgun (WGS) entry which is preliminary data.</text>
</comment>
<sequence>MSVRRSQARRNNIQICHRVAATHMRESNQDLARNVVSSHCITKLLIPLTLKARLKPGMKRPRDTEMDALPQQGPYRQTDIPAQGG</sequence>
<accession>A0AAE1A891</accession>
<proteinExistence type="predicted"/>
<evidence type="ECO:0000313" key="2">
    <source>
        <dbReference type="EMBL" id="KAK3783169.1"/>
    </source>
</evidence>
<dbReference type="EMBL" id="JAWDGP010002436">
    <property type="protein sequence ID" value="KAK3783169.1"/>
    <property type="molecule type" value="Genomic_DNA"/>
</dbReference>
<dbReference type="AlphaFoldDB" id="A0AAE1A891"/>
<dbReference type="Proteomes" id="UP001283361">
    <property type="component" value="Unassembled WGS sequence"/>
</dbReference>